<comment type="similarity">
    <text evidence="1">Belongs to the N-acetylmuramoyl-L-alanine amidase 2 family.</text>
</comment>
<accession>A0A7W3J186</accession>
<feature type="domain" description="N-acetylmuramoyl-L-alanine amidase" evidence="4">
    <location>
        <begin position="207"/>
        <end position="369"/>
    </location>
</feature>
<keyword evidence="3" id="KW-0732">Signal</keyword>
<dbReference type="CDD" id="cd06583">
    <property type="entry name" value="PGRP"/>
    <property type="match status" value="1"/>
</dbReference>
<dbReference type="AlphaFoldDB" id="A0A7W3J186"/>
<dbReference type="EMBL" id="JACGXA010000001">
    <property type="protein sequence ID" value="MBA8804304.1"/>
    <property type="molecule type" value="Genomic_DNA"/>
</dbReference>
<comment type="caution">
    <text evidence="6">The sequence shown here is derived from an EMBL/GenBank/DDBJ whole genome shotgun (WGS) entry which is preliminary data.</text>
</comment>
<feature type="domain" description="Peptidoglycan recognition protein family" evidence="5">
    <location>
        <begin position="194"/>
        <end position="332"/>
    </location>
</feature>
<evidence type="ECO:0000259" key="5">
    <source>
        <dbReference type="SMART" id="SM00701"/>
    </source>
</evidence>
<dbReference type="InterPro" id="IPR015510">
    <property type="entry name" value="PGRP"/>
</dbReference>
<protein>
    <recommendedName>
        <fullName evidence="8">N-acetylmuramoyl-L-alanine amidase</fullName>
    </recommendedName>
</protein>
<dbReference type="PANTHER" id="PTHR11022">
    <property type="entry name" value="PEPTIDOGLYCAN RECOGNITION PROTEIN"/>
    <property type="match status" value="1"/>
</dbReference>
<keyword evidence="7" id="KW-1185">Reference proteome</keyword>
<dbReference type="InterPro" id="IPR006619">
    <property type="entry name" value="PGRP_domain_met/bac"/>
</dbReference>
<gene>
    <name evidence="6" type="ORF">FB382_002595</name>
</gene>
<evidence type="ECO:0000256" key="2">
    <source>
        <dbReference type="SAM" id="MobiDB-lite"/>
    </source>
</evidence>
<evidence type="ECO:0000313" key="7">
    <source>
        <dbReference type="Proteomes" id="UP000580910"/>
    </source>
</evidence>
<evidence type="ECO:0000259" key="4">
    <source>
        <dbReference type="SMART" id="SM00644"/>
    </source>
</evidence>
<dbReference type="Pfam" id="PF01510">
    <property type="entry name" value="Amidase_2"/>
    <property type="match status" value="1"/>
</dbReference>
<evidence type="ECO:0000256" key="3">
    <source>
        <dbReference type="SAM" id="SignalP"/>
    </source>
</evidence>
<dbReference type="GO" id="GO:0008745">
    <property type="term" value="F:N-acetylmuramoyl-L-alanine amidase activity"/>
    <property type="evidence" value="ECO:0007669"/>
    <property type="project" value="InterPro"/>
</dbReference>
<evidence type="ECO:0008006" key="8">
    <source>
        <dbReference type="Google" id="ProtNLM"/>
    </source>
</evidence>
<feature type="region of interest" description="Disordered" evidence="2">
    <location>
        <begin position="168"/>
        <end position="191"/>
    </location>
</feature>
<sequence length="390" mass="43122">MSGRASGARAAAALLTAGLMAAGLALPVPVGAHAAGKPHRPPEVLLRSVGDSGVREADVRLRRADFHDTTDGADGERRTQRLRTSSYRLAGLTWRGDGSSLMMRNRAGSGWSAWHPMPALSDLPSADSPDASATSGTEPLWVGGSDAVQIGLRGPIPQRLTLVLIDPGRRKSDSAEPEPTNRTGHHHWKHAPRPPIRLRKAWGAVDSWRNGGPWYVRTIQQVHIHHTVTANRYSRADVPALIRGMYRYHTHNLGWSDIGYNFLVDRFGRIWEGRKGGAGLPVQGAHTLGFNETSTGIAAIGNFELVKPSQRMLTAIVRLASWKLDKYHRDVPHWAHVFSHGSDRFRWGRTVVLPRIDGHRDTNQTACPGRRLYAKLPGIRRRATIRVRHY</sequence>
<proteinExistence type="inferred from homology"/>
<evidence type="ECO:0000313" key="6">
    <source>
        <dbReference type="EMBL" id="MBA8804304.1"/>
    </source>
</evidence>
<dbReference type="RefSeq" id="WP_182539750.1">
    <property type="nucleotide sequence ID" value="NZ_JACGXA010000001.1"/>
</dbReference>
<dbReference type="SMART" id="SM00644">
    <property type="entry name" value="Ami_2"/>
    <property type="match status" value="1"/>
</dbReference>
<organism evidence="6 7">
    <name type="scientific">Nocardioides ginsengisegetis</name>
    <dbReference type="NCBI Taxonomy" id="661491"/>
    <lineage>
        <taxon>Bacteria</taxon>
        <taxon>Bacillati</taxon>
        <taxon>Actinomycetota</taxon>
        <taxon>Actinomycetes</taxon>
        <taxon>Propionibacteriales</taxon>
        <taxon>Nocardioidaceae</taxon>
        <taxon>Nocardioides</taxon>
    </lineage>
</organism>
<dbReference type="Gene3D" id="3.40.80.10">
    <property type="entry name" value="Peptidoglycan recognition protein-like"/>
    <property type="match status" value="1"/>
</dbReference>
<dbReference type="Proteomes" id="UP000580910">
    <property type="component" value="Unassembled WGS sequence"/>
</dbReference>
<dbReference type="GO" id="GO:0009253">
    <property type="term" value="P:peptidoglycan catabolic process"/>
    <property type="evidence" value="ECO:0007669"/>
    <property type="project" value="InterPro"/>
</dbReference>
<dbReference type="InterPro" id="IPR002502">
    <property type="entry name" value="Amidase_domain"/>
</dbReference>
<dbReference type="SUPFAM" id="SSF55846">
    <property type="entry name" value="N-acetylmuramoyl-L-alanine amidase-like"/>
    <property type="match status" value="1"/>
</dbReference>
<dbReference type="PANTHER" id="PTHR11022:SF41">
    <property type="entry name" value="PEPTIDOGLYCAN-RECOGNITION PROTEIN LC-RELATED"/>
    <property type="match status" value="1"/>
</dbReference>
<feature type="signal peptide" evidence="3">
    <location>
        <begin position="1"/>
        <end position="34"/>
    </location>
</feature>
<name>A0A7W3J186_9ACTN</name>
<reference evidence="6 7" key="1">
    <citation type="submission" date="2020-07" db="EMBL/GenBank/DDBJ databases">
        <title>Sequencing the genomes of 1000 actinobacteria strains.</title>
        <authorList>
            <person name="Klenk H.-P."/>
        </authorList>
    </citation>
    <scope>NUCLEOTIDE SEQUENCE [LARGE SCALE GENOMIC DNA]</scope>
    <source>
        <strain evidence="6 7">DSM 21349</strain>
    </source>
</reference>
<dbReference type="GO" id="GO:0008270">
    <property type="term" value="F:zinc ion binding"/>
    <property type="evidence" value="ECO:0007669"/>
    <property type="project" value="InterPro"/>
</dbReference>
<dbReference type="InterPro" id="IPR036505">
    <property type="entry name" value="Amidase/PGRP_sf"/>
</dbReference>
<dbReference type="SMART" id="SM00701">
    <property type="entry name" value="PGRP"/>
    <property type="match status" value="1"/>
</dbReference>
<feature type="chain" id="PRO_5030960195" description="N-acetylmuramoyl-L-alanine amidase" evidence="3">
    <location>
        <begin position="35"/>
        <end position="390"/>
    </location>
</feature>
<evidence type="ECO:0000256" key="1">
    <source>
        <dbReference type="ARBA" id="ARBA00007553"/>
    </source>
</evidence>